<dbReference type="FunFam" id="3.40.50.20:FF:000010">
    <property type="entry name" value="Propionyl-CoA carboxylase subunit alpha"/>
    <property type="match status" value="1"/>
</dbReference>
<dbReference type="Pfam" id="PF00364">
    <property type="entry name" value="Biotin_lipoyl"/>
    <property type="match status" value="1"/>
</dbReference>
<accession>A0A1H0C9R9</accession>
<keyword evidence="17" id="KW-1185">Reference proteome</keyword>
<dbReference type="SUPFAM" id="SSF51230">
    <property type="entry name" value="Single hybrid motif"/>
    <property type="match status" value="1"/>
</dbReference>
<dbReference type="InterPro" id="IPR005479">
    <property type="entry name" value="CPAse_ATP-bd"/>
</dbReference>
<dbReference type="GO" id="GO:0046872">
    <property type="term" value="F:metal ion binding"/>
    <property type="evidence" value="ECO:0007669"/>
    <property type="project" value="InterPro"/>
</dbReference>
<keyword evidence="8 12" id="KW-0067">ATP-binding</keyword>
<dbReference type="Pfam" id="PF02786">
    <property type="entry name" value="CPSase_L_D2"/>
    <property type="match status" value="1"/>
</dbReference>
<evidence type="ECO:0000256" key="9">
    <source>
        <dbReference type="ARBA" id="ARBA00023267"/>
    </source>
</evidence>
<dbReference type="PROSITE" id="PS00188">
    <property type="entry name" value="BIOTIN"/>
    <property type="match status" value="1"/>
</dbReference>
<dbReference type="InterPro" id="IPR016185">
    <property type="entry name" value="PreATP-grasp_dom_sf"/>
</dbReference>
<comment type="pathway">
    <text evidence="3">Lipid metabolism; malonyl-CoA biosynthesis; malonyl-CoA from acetyl-CoA: step 1/1.</text>
</comment>
<comment type="catalytic activity">
    <reaction evidence="11">
        <text>N(6)-biotinyl-L-lysyl-[protein] + hydrogencarbonate + ATP = N(6)-carboxybiotinyl-L-lysyl-[protein] + ADP + phosphate + H(+)</text>
        <dbReference type="Rhea" id="RHEA:13501"/>
        <dbReference type="Rhea" id="RHEA-COMP:10505"/>
        <dbReference type="Rhea" id="RHEA-COMP:10506"/>
        <dbReference type="ChEBI" id="CHEBI:15378"/>
        <dbReference type="ChEBI" id="CHEBI:17544"/>
        <dbReference type="ChEBI" id="CHEBI:30616"/>
        <dbReference type="ChEBI" id="CHEBI:43474"/>
        <dbReference type="ChEBI" id="CHEBI:83144"/>
        <dbReference type="ChEBI" id="CHEBI:83145"/>
        <dbReference type="ChEBI" id="CHEBI:456216"/>
        <dbReference type="EC" id="6.3.4.14"/>
    </reaction>
</comment>
<evidence type="ECO:0000256" key="8">
    <source>
        <dbReference type="ARBA" id="ARBA00022840"/>
    </source>
</evidence>
<evidence type="ECO:0000256" key="10">
    <source>
        <dbReference type="ARBA" id="ARBA00033786"/>
    </source>
</evidence>
<dbReference type="InterPro" id="IPR011053">
    <property type="entry name" value="Single_hybrid_motif"/>
</dbReference>
<evidence type="ECO:0000256" key="12">
    <source>
        <dbReference type="PROSITE-ProRule" id="PRU00409"/>
    </source>
</evidence>
<evidence type="ECO:0000259" key="15">
    <source>
        <dbReference type="PROSITE" id="PS50979"/>
    </source>
</evidence>
<dbReference type="PROSITE" id="PS00866">
    <property type="entry name" value="CPSASE_1"/>
    <property type="match status" value="1"/>
</dbReference>
<proteinExistence type="predicted"/>
<feature type="domain" description="Lipoyl-binding" evidence="13">
    <location>
        <begin position="571"/>
        <end position="646"/>
    </location>
</feature>
<dbReference type="GO" id="GO:0004075">
    <property type="term" value="F:biotin carboxylase activity"/>
    <property type="evidence" value="ECO:0007669"/>
    <property type="project" value="UniProtKB-EC"/>
</dbReference>
<dbReference type="InterPro" id="IPR050856">
    <property type="entry name" value="Biotin_carboxylase_complex"/>
</dbReference>
<dbReference type="Gene3D" id="2.40.50.100">
    <property type="match status" value="1"/>
</dbReference>
<comment type="subunit">
    <text evidence="4">Acetyl-CoA carboxylase is a heterohexamer of biotin carboxyl carrier protein, biotin carboxylase and the two subunits of carboxyl transferase in a 2:2 complex.</text>
</comment>
<evidence type="ECO:0000259" key="13">
    <source>
        <dbReference type="PROSITE" id="PS50968"/>
    </source>
</evidence>
<dbReference type="PROSITE" id="PS50979">
    <property type="entry name" value="BC"/>
    <property type="match status" value="1"/>
</dbReference>
<dbReference type="PANTHER" id="PTHR18866">
    <property type="entry name" value="CARBOXYLASE:PYRUVATE/ACETYL-COA/PROPIONYL-COA CARBOXYLASE"/>
    <property type="match status" value="1"/>
</dbReference>
<evidence type="ECO:0000313" key="17">
    <source>
        <dbReference type="Proteomes" id="UP000242957"/>
    </source>
</evidence>
<dbReference type="Proteomes" id="UP000242957">
    <property type="component" value="Unassembled WGS sequence"/>
</dbReference>
<dbReference type="InterPro" id="IPR005481">
    <property type="entry name" value="BC-like_N"/>
</dbReference>
<dbReference type="PROSITE" id="PS50975">
    <property type="entry name" value="ATP_GRASP"/>
    <property type="match status" value="1"/>
</dbReference>
<dbReference type="InterPro" id="IPR000089">
    <property type="entry name" value="Biotin_lipoyl"/>
</dbReference>
<dbReference type="InterPro" id="IPR011054">
    <property type="entry name" value="Rudment_hybrid_motif"/>
</dbReference>
<name>A0A1H0C9R9_9PSED</name>
<protein>
    <recommendedName>
        <fullName evidence="5">Biotin carboxylase</fullName>
    </recommendedName>
    <alternativeName>
        <fullName evidence="10">Acetyl-coenzyme A carboxylase biotin carboxylase subunit A</fullName>
    </alternativeName>
</protein>
<dbReference type="SMART" id="SM00878">
    <property type="entry name" value="Biotin_carb_C"/>
    <property type="match status" value="1"/>
</dbReference>
<comment type="function">
    <text evidence="2">This protein is a component of the acetyl coenzyme A carboxylase complex; first, biotin carboxylase catalyzes the carboxylation of the carrier protein and then the transcarboxylase transfers the carboxyl group to form malonyl-CoA.</text>
</comment>
<dbReference type="STRING" id="198616.SAMN05216193_103360"/>
<comment type="cofactor">
    <cofactor evidence="1">
        <name>biotin</name>
        <dbReference type="ChEBI" id="CHEBI:57586"/>
    </cofactor>
</comment>
<dbReference type="SUPFAM" id="SSF51246">
    <property type="entry name" value="Rudiment single hybrid motif"/>
    <property type="match status" value="1"/>
</dbReference>
<feature type="domain" description="Biotin carboxylation" evidence="15">
    <location>
        <begin position="5"/>
        <end position="451"/>
    </location>
</feature>
<dbReference type="InterPro" id="IPR011761">
    <property type="entry name" value="ATP-grasp"/>
</dbReference>
<dbReference type="SUPFAM" id="SSF56059">
    <property type="entry name" value="Glutathione synthetase ATP-binding domain-like"/>
    <property type="match status" value="1"/>
</dbReference>
<evidence type="ECO:0000259" key="14">
    <source>
        <dbReference type="PROSITE" id="PS50975"/>
    </source>
</evidence>
<dbReference type="CDD" id="cd06850">
    <property type="entry name" value="biotinyl_domain"/>
    <property type="match status" value="1"/>
</dbReference>
<keyword evidence="7 12" id="KW-0547">Nucleotide-binding</keyword>
<evidence type="ECO:0000256" key="5">
    <source>
        <dbReference type="ARBA" id="ARBA00017242"/>
    </source>
</evidence>
<gene>
    <name evidence="16" type="ORF">SAMN05216193_103360</name>
</gene>
<keyword evidence="9" id="KW-0092">Biotin</keyword>
<reference evidence="17" key="1">
    <citation type="submission" date="2016-10" db="EMBL/GenBank/DDBJ databases">
        <authorList>
            <person name="Varghese N."/>
            <person name="Submissions S."/>
        </authorList>
    </citation>
    <scope>NUCLEOTIDE SEQUENCE [LARGE SCALE GENOMIC DNA]</scope>
    <source>
        <strain evidence="17">JCM 21621</strain>
    </source>
</reference>
<dbReference type="PANTHER" id="PTHR18866:SF33">
    <property type="entry name" value="METHYLCROTONOYL-COA CARBOXYLASE SUBUNIT ALPHA, MITOCHONDRIAL-RELATED"/>
    <property type="match status" value="1"/>
</dbReference>
<dbReference type="Pfam" id="PF00289">
    <property type="entry name" value="Biotin_carb_N"/>
    <property type="match status" value="1"/>
</dbReference>
<dbReference type="RefSeq" id="WP_084314691.1">
    <property type="nucleotide sequence ID" value="NZ_FNIJ01000003.1"/>
</dbReference>
<dbReference type="InterPro" id="IPR001882">
    <property type="entry name" value="Biotin_BS"/>
</dbReference>
<dbReference type="GO" id="GO:0005524">
    <property type="term" value="F:ATP binding"/>
    <property type="evidence" value="ECO:0007669"/>
    <property type="project" value="UniProtKB-UniRule"/>
</dbReference>
<evidence type="ECO:0000256" key="6">
    <source>
        <dbReference type="ARBA" id="ARBA00022598"/>
    </source>
</evidence>
<dbReference type="InterPro" id="IPR005482">
    <property type="entry name" value="Biotin_COase_C"/>
</dbReference>
<evidence type="ECO:0000256" key="3">
    <source>
        <dbReference type="ARBA" id="ARBA00004956"/>
    </source>
</evidence>
<dbReference type="PROSITE" id="PS50968">
    <property type="entry name" value="BIOTINYL_LIPOYL"/>
    <property type="match status" value="1"/>
</dbReference>
<dbReference type="Pfam" id="PF02785">
    <property type="entry name" value="Biotin_carb_C"/>
    <property type="match status" value="1"/>
</dbReference>
<dbReference type="EMBL" id="FNIJ01000003">
    <property type="protein sequence ID" value="SDN54628.1"/>
    <property type="molecule type" value="Genomic_DNA"/>
</dbReference>
<feature type="domain" description="ATP-grasp" evidence="14">
    <location>
        <begin position="124"/>
        <end position="321"/>
    </location>
</feature>
<dbReference type="InterPro" id="IPR011764">
    <property type="entry name" value="Biotin_carboxylation_dom"/>
</dbReference>
<dbReference type="FunFam" id="3.30.1490.20:FF:000003">
    <property type="entry name" value="acetyl-CoA carboxylase isoform X1"/>
    <property type="match status" value="1"/>
</dbReference>
<dbReference type="Gene3D" id="3.30.470.20">
    <property type="entry name" value="ATP-grasp fold, B domain"/>
    <property type="match status" value="1"/>
</dbReference>
<sequence length="652" mass="69213">MITRPFDTLLVANRGEIALRVICSARRLGLRTVAVYSDADRDALHVRAADQALYIGAAPARDSYLNIDAILAAAERSGAQAIHPGYGFLSENAGFAARVEQAGLVFVGPPARVIEAMGNKARAKDLMEASDVPTVPGFRGEGASDGDFIAAADQVGYPLMVKAAAGGGGRGMRIVHQAAELPAALASARSEAQAAFGCGELLLERAVIRPRHIELQILADSHGNVVHLGERDCSVQRRHQKVIEETPSPAVDAALRERMAATAVAAARSIGYVGAGTLEFLLDESGAFYFMEMNTRLQVEHAVTEAVTGLDLVEWQLRIAAGEALGFTQEDVRFHGHAIEVRLCAEAPESGFLPQSGPVLAWQPPAPGGDLRIDHALCSGGQISPYYDSMIAKLVAHGTDRAEAVRKLAAGLEQCVLLGTPSNQAFLIDCLRHPLFRAGRAHTGFIAEQFPSVAPKPLPAPLLALALASELAAPEPGLQRGQPARLRYRLGDAELDVRLVAGPDAAEVELDGRRLAVRHLSCEAPGIARRIVGEVDGERLALSVANLPDALLLTHAGVVWRLQRPDALARSSSAGDDGRLSAPMSARVIEVAVRNGERVAAGDLLMVIEAMKMEHRLCARIAGVVEGLELRVGDQTRTGQTLARILAEEVPA</sequence>
<keyword evidence="6" id="KW-0436">Ligase</keyword>
<dbReference type="PROSITE" id="PS00867">
    <property type="entry name" value="CPSASE_2"/>
    <property type="match status" value="1"/>
</dbReference>
<evidence type="ECO:0000256" key="7">
    <source>
        <dbReference type="ARBA" id="ARBA00022741"/>
    </source>
</evidence>
<evidence type="ECO:0000256" key="1">
    <source>
        <dbReference type="ARBA" id="ARBA00001953"/>
    </source>
</evidence>
<dbReference type="SUPFAM" id="SSF52440">
    <property type="entry name" value="PreATP-grasp domain"/>
    <property type="match status" value="1"/>
</dbReference>
<organism evidence="16 17">
    <name type="scientific">Pseudomonas jinjuensis</name>
    <dbReference type="NCBI Taxonomy" id="198616"/>
    <lineage>
        <taxon>Bacteria</taxon>
        <taxon>Pseudomonadati</taxon>
        <taxon>Pseudomonadota</taxon>
        <taxon>Gammaproteobacteria</taxon>
        <taxon>Pseudomonadales</taxon>
        <taxon>Pseudomonadaceae</taxon>
        <taxon>Pseudomonas</taxon>
    </lineage>
</organism>
<evidence type="ECO:0000313" key="16">
    <source>
        <dbReference type="EMBL" id="SDN54628.1"/>
    </source>
</evidence>
<dbReference type="FunFam" id="3.30.470.20:FF:000028">
    <property type="entry name" value="Methylcrotonoyl-CoA carboxylase subunit alpha, mitochondrial"/>
    <property type="match status" value="1"/>
</dbReference>
<dbReference type="NCBIfam" id="NF006367">
    <property type="entry name" value="PRK08591.1"/>
    <property type="match status" value="1"/>
</dbReference>
<evidence type="ECO:0000256" key="2">
    <source>
        <dbReference type="ARBA" id="ARBA00003761"/>
    </source>
</evidence>
<dbReference type="OrthoDB" id="9763189at2"/>
<dbReference type="AlphaFoldDB" id="A0A1H0C9R9"/>
<evidence type="ECO:0000256" key="4">
    <source>
        <dbReference type="ARBA" id="ARBA00011750"/>
    </source>
</evidence>
<evidence type="ECO:0000256" key="11">
    <source>
        <dbReference type="ARBA" id="ARBA00048600"/>
    </source>
</evidence>